<dbReference type="EMBL" id="JAGPNK010000004">
    <property type="protein sequence ID" value="KAH7322724.1"/>
    <property type="molecule type" value="Genomic_DNA"/>
</dbReference>
<comment type="caution">
    <text evidence="7">The sequence shown here is derived from an EMBL/GenBank/DDBJ whole genome shotgun (WGS) entry which is preliminary data.</text>
</comment>
<keyword evidence="2 6" id="KW-0812">Transmembrane</keyword>
<feature type="transmembrane region" description="Helical" evidence="6">
    <location>
        <begin position="217"/>
        <end position="235"/>
    </location>
</feature>
<feature type="transmembrane region" description="Helical" evidence="6">
    <location>
        <begin position="41"/>
        <end position="61"/>
    </location>
</feature>
<dbReference type="GO" id="GO:0005886">
    <property type="term" value="C:plasma membrane"/>
    <property type="evidence" value="ECO:0007669"/>
    <property type="project" value="TreeGrafter"/>
</dbReference>
<evidence type="ECO:0000256" key="6">
    <source>
        <dbReference type="SAM" id="Phobius"/>
    </source>
</evidence>
<keyword evidence="3 6" id="KW-1133">Transmembrane helix</keyword>
<dbReference type="PANTHER" id="PTHR31465:SF9">
    <property type="entry name" value="SPHINGOID LONG-CHAIN BASE TRANSPORTER RSB1"/>
    <property type="match status" value="1"/>
</dbReference>
<comment type="subcellular location">
    <subcellularLocation>
        <location evidence="1">Membrane</location>
        <topology evidence="1">Multi-pass membrane protein</topology>
    </subcellularLocation>
</comment>
<feature type="transmembrane region" description="Helical" evidence="6">
    <location>
        <begin position="141"/>
        <end position="163"/>
    </location>
</feature>
<evidence type="ECO:0000256" key="1">
    <source>
        <dbReference type="ARBA" id="ARBA00004141"/>
    </source>
</evidence>
<feature type="transmembrane region" description="Helical" evidence="6">
    <location>
        <begin position="255"/>
        <end position="273"/>
    </location>
</feature>
<organism evidence="7 8">
    <name type="scientific">Stachybotrys elegans</name>
    <dbReference type="NCBI Taxonomy" id="80388"/>
    <lineage>
        <taxon>Eukaryota</taxon>
        <taxon>Fungi</taxon>
        <taxon>Dikarya</taxon>
        <taxon>Ascomycota</taxon>
        <taxon>Pezizomycotina</taxon>
        <taxon>Sordariomycetes</taxon>
        <taxon>Hypocreomycetidae</taxon>
        <taxon>Hypocreales</taxon>
        <taxon>Stachybotryaceae</taxon>
        <taxon>Stachybotrys</taxon>
    </lineage>
</organism>
<dbReference type="InterPro" id="IPR007568">
    <property type="entry name" value="RTA1"/>
</dbReference>
<evidence type="ECO:0000256" key="5">
    <source>
        <dbReference type="SAM" id="MobiDB-lite"/>
    </source>
</evidence>
<dbReference type="AlphaFoldDB" id="A0A8K0SX66"/>
<accession>A0A8K0SX66</accession>
<dbReference type="Pfam" id="PF04479">
    <property type="entry name" value="RTA1"/>
    <property type="match status" value="1"/>
</dbReference>
<evidence type="ECO:0000256" key="4">
    <source>
        <dbReference type="ARBA" id="ARBA00023136"/>
    </source>
</evidence>
<feature type="transmembrane region" description="Helical" evidence="6">
    <location>
        <begin position="175"/>
        <end position="197"/>
    </location>
</feature>
<feature type="transmembrane region" description="Helical" evidence="6">
    <location>
        <begin position="98"/>
        <end position="121"/>
    </location>
</feature>
<dbReference type="Proteomes" id="UP000813444">
    <property type="component" value="Unassembled WGS sequence"/>
</dbReference>
<name>A0A8K0SX66_9HYPO</name>
<sequence>MSESEMPGQLPHGLISFGPDANCTLELCPIEASVYQYRPSLPANIIFLVLFGLAVIVHGYLGFRWRSYLYMVLMQLGCIMGMVGYAGRIMMWVNPFSFIGFMLQVVFITSAPVFYTAAIYVTLARAINFFGPELARFDPKWLIWVFVPFDLVCLGLQAAGGALSTTSSGASQIGIDVAMAGLILQVIVLFFFCVLLGDYLVRYSRAGGVTSGTRMKLFFGFLSLAVVLIFIRCVFRAYELSQGYRGSELITDEPLFIGLEAVLVVLSAFSLAIGHPGLVFNKTTSPPGNVMEDGLATETEQKNRGSSST</sequence>
<dbReference type="GO" id="GO:0000324">
    <property type="term" value="C:fungal-type vacuole"/>
    <property type="evidence" value="ECO:0007669"/>
    <property type="project" value="TreeGrafter"/>
</dbReference>
<feature type="transmembrane region" description="Helical" evidence="6">
    <location>
        <begin position="67"/>
        <end position="86"/>
    </location>
</feature>
<reference evidence="7" key="1">
    <citation type="journal article" date="2021" name="Nat. Commun.">
        <title>Genetic determinants of endophytism in the Arabidopsis root mycobiome.</title>
        <authorList>
            <person name="Mesny F."/>
            <person name="Miyauchi S."/>
            <person name="Thiergart T."/>
            <person name="Pickel B."/>
            <person name="Atanasova L."/>
            <person name="Karlsson M."/>
            <person name="Huettel B."/>
            <person name="Barry K.W."/>
            <person name="Haridas S."/>
            <person name="Chen C."/>
            <person name="Bauer D."/>
            <person name="Andreopoulos W."/>
            <person name="Pangilinan J."/>
            <person name="LaButti K."/>
            <person name="Riley R."/>
            <person name="Lipzen A."/>
            <person name="Clum A."/>
            <person name="Drula E."/>
            <person name="Henrissat B."/>
            <person name="Kohler A."/>
            <person name="Grigoriev I.V."/>
            <person name="Martin F.M."/>
            <person name="Hacquard S."/>
        </authorList>
    </citation>
    <scope>NUCLEOTIDE SEQUENCE</scope>
    <source>
        <strain evidence="7">MPI-CAGE-CH-0235</strain>
    </source>
</reference>
<evidence type="ECO:0000313" key="8">
    <source>
        <dbReference type="Proteomes" id="UP000813444"/>
    </source>
</evidence>
<evidence type="ECO:0000256" key="2">
    <source>
        <dbReference type="ARBA" id="ARBA00022692"/>
    </source>
</evidence>
<dbReference type="PANTHER" id="PTHR31465">
    <property type="entry name" value="PROTEIN RTA1-RELATED"/>
    <property type="match status" value="1"/>
</dbReference>
<proteinExistence type="predicted"/>
<evidence type="ECO:0000256" key="3">
    <source>
        <dbReference type="ARBA" id="ARBA00022989"/>
    </source>
</evidence>
<keyword evidence="8" id="KW-1185">Reference proteome</keyword>
<evidence type="ECO:0000313" key="7">
    <source>
        <dbReference type="EMBL" id="KAH7322724.1"/>
    </source>
</evidence>
<feature type="region of interest" description="Disordered" evidence="5">
    <location>
        <begin position="289"/>
        <end position="309"/>
    </location>
</feature>
<keyword evidence="4 6" id="KW-0472">Membrane</keyword>
<gene>
    <name evidence="7" type="ORF">B0I35DRAFT_426317</name>
</gene>
<protein>
    <submittedName>
        <fullName evidence="7">RTA1 like protein-domain-containing protein</fullName>
    </submittedName>
</protein>
<dbReference type="OrthoDB" id="4521223at2759"/>